<feature type="binding site" evidence="10">
    <location>
        <position position="519"/>
    </location>
    <ligand>
        <name>Zn(2+)</name>
        <dbReference type="ChEBI" id="CHEBI:29105"/>
    </ligand>
</feature>
<dbReference type="InterPro" id="IPR012934">
    <property type="entry name" value="Znf_AD"/>
</dbReference>
<feature type="domain" description="C2H2-type" evidence="12">
    <location>
        <begin position="695"/>
        <end position="722"/>
    </location>
</feature>
<feature type="binding site" evidence="10">
    <location>
        <position position="473"/>
    </location>
    <ligand>
        <name>Zn(2+)</name>
        <dbReference type="ChEBI" id="CHEBI:29105"/>
    </ligand>
</feature>
<feature type="compositionally biased region" description="Basic and acidic residues" evidence="11">
    <location>
        <begin position="585"/>
        <end position="595"/>
    </location>
</feature>
<feature type="region of interest" description="Disordered" evidence="11">
    <location>
        <begin position="544"/>
        <end position="595"/>
    </location>
</feature>
<dbReference type="Pfam" id="PF00096">
    <property type="entry name" value="zf-C2H2"/>
    <property type="match status" value="2"/>
</dbReference>
<comment type="subcellular location">
    <subcellularLocation>
        <location evidence="1">Nucleus</location>
    </subcellularLocation>
</comment>
<evidence type="ECO:0000256" key="7">
    <source>
        <dbReference type="ARBA" id="ARBA00023242"/>
    </source>
</evidence>
<dbReference type="GO" id="GO:0000981">
    <property type="term" value="F:DNA-binding transcription factor activity, RNA polymerase II-specific"/>
    <property type="evidence" value="ECO:0007669"/>
    <property type="project" value="TreeGrafter"/>
</dbReference>
<feature type="compositionally biased region" description="Basic and acidic residues" evidence="11">
    <location>
        <begin position="547"/>
        <end position="562"/>
    </location>
</feature>
<evidence type="ECO:0000256" key="9">
    <source>
        <dbReference type="PROSITE-ProRule" id="PRU00042"/>
    </source>
</evidence>
<dbReference type="GeneID" id="113497214"/>
<dbReference type="Pfam" id="PF13912">
    <property type="entry name" value="zf-C2H2_6"/>
    <property type="match status" value="1"/>
</dbReference>
<dbReference type="Pfam" id="PF07776">
    <property type="entry name" value="zf-AD"/>
    <property type="match status" value="1"/>
</dbReference>
<evidence type="ECO:0000313" key="14">
    <source>
        <dbReference type="Proteomes" id="UP000322000"/>
    </source>
</evidence>
<comment type="similarity">
    <text evidence="8">Belongs to the snail C2H2-type zinc-finger protein family.</text>
</comment>
<dbReference type="FunFam" id="3.30.160.60:FF:000425">
    <property type="entry name" value="PLAG1 like zinc finger 1"/>
    <property type="match status" value="1"/>
</dbReference>
<dbReference type="KEGG" id="tnl:113497214"/>
<dbReference type="RefSeq" id="XP_026732452.1">
    <property type="nucleotide sequence ID" value="XM_026876651.1"/>
</dbReference>
<dbReference type="GO" id="GO:0008270">
    <property type="term" value="F:zinc ion binding"/>
    <property type="evidence" value="ECO:0007669"/>
    <property type="project" value="UniProtKB-UniRule"/>
</dbReference>
<evidence type="ECO:0000259" key="13">
    <source>
        <dbReference type="PROSITE" id="PS51915"/>
    </source>
</evidence>
<evidence type="ECO:0000256" key="8">
    <source>
        <dbReference type="ARBA" id="ARBA00037948"/>
    </source>
</evidence>
<proteinExistence type="inferred from homology"/>
<dbReference type="PANTHER" id="PTHR24388:SF54">
    <property type="entry name" value="PROTEIN ESCARGOT"/>
    <property type="match status" value="1"/>
</dbReference>
<dbReference type="InterPro" id="IPR050527">
    <property type="entry name" value="Snail/Krueppel_Znf"/>
</dbReference>
<evidence type="ECO:0000259" key="12">
    <source>
        <dbReference type="PROSITE" id="PS50157"/>
    </source>
</evidence>
<dbReference type="Proteomes" id="UP000322000">
    <property type="component" value="Chromosome 9"/>
</dbReference>
<dbReference type="SMART" id="SM00355">
    <property type="entry name" value="ZnF_C2H2"/>
    <property type="match status" value="5"/>
</dbReference>
<gene>
    <name evidence="15" type="primary">LOC113497214</name>
</gene>
<dbReference type="AlphaFoldDB" id="A0A7E5VW03"/>
<evidence type="ECO:0000256" key="2">
    <source>
        <dbReference type="ARBA" id="ARBA00022723"/>
    </source>
</evidence>
<evidence type="ECO:0000256" key="11">
    <source>
        <dbReference type="SAM" id="MobiDB-lite"/>
    </source>
</evidence>
<keyword evidence="14" id="KW-1185">Reference proteome</keyword>
<dbReference type="Gene3D" id="3.40.1800.20">
    <property type="match status" value="1"/>
</dbReference>
<feature type="domain" description="C2H2-type" evidence="12">
    <location>
        <begin position="723"/>
        <end position="751"/>
    </location>
</feature>
<organism evidence="14 15">
    <name type="scientific">Trichoplusia ni</name>
    <name type="common">Cabbage looper</name>
    <dbReference type="NCBI Taxonomy" id="7111"/>
    <lineage>
        <taxon>Eukaryota</taxon>
        <taxon>Metazoa</taxon>
        <taxon>Ecdysozoa</taxon>
        <taxon>Arthropoda</taxon>
        <taxon>Hexapoda</taxon>
        <taxon>Insecta</taxon>
        <taxon>Pterygota</taxon>
        <taxon>Neoptera</taxon>
        <taxon>Endopterygota</taxon>
        <taxon>Lepidoptera</taxon>
        <taxon>Glossata</taxon>
        <taxon>Ditrysia</taxon>
        <taxon>Noctuoidea</taxon>
        <taxon>Noctuidae</taxon>
        <taxon>Plusiinae</taxon>
        <taxon>Trichoplusia</taxon>
    </lineage>
</organism>
<keyword evidence="6" id="KW-0238">DNA-binding</keyword>
<dbReference type="PANTHER" id="PTHR24388">
    <property type="entry name" value="ZINC FINGER PROTEIN"/>
    <property type="match status" value="1"/>
</dbReference>
<dbReference type="PROSITE" id="PS50157">
    <property type="entry name" value="ZINC_FINGER_C2H2_2"/>
    <property type="match status" value="4"/>
</dbReference>
<evidence type="ECO:0000256" key="5">
    <source>
        <dbReference type="ARBA" id="ARBA00022833"/>
    </source>
</evidence>
<evidence type="ECO:0000313" key="15">
    <source>
        <dbReference type="RefSeq" id="XP_026732452.1"/>
    </source>
</evidence>
<dbReference type="GO" id="GO:0030674">
    <property type="term" value="F:protein-macromolecule adaptor activity"/>
    <property type="evidence" value="ECO:0007669"/>
    <property type="project" value="UniProtKB-ARBA"/>
</dbReference>
<evidence type="ECO:0000256" key="10">
    <source>
        <dbReference type="PROSITE-ProRule" id="PRU01263"/>
    </source>
</evidence>
<dbReference type="GO" id="GO:0005634">
    <property type="term" value="C:nucleus"/>
    <property type="evidence" value="ECO:0007669"/>
    <property type="project" value="UniProtKB-SubCell"/>
</dbReference>
<dbReference type="PROSITE" id="PS00028">
    <property type="entry name" value="ZINC_FINGER_C2H2_1"/>
    <property type="match status" value="4"/>
</dbReference>
<dbReference type="InterPro" id="IPR013087">
    <property type="entry name" value="Znf_C2H2_type"/>
</dbReference>
<dbReference type="FunFam" id="3.30.160.60:FF:000688">
    <property type="entry name" value="zinc finger protein 197 isoform X1"/>
    <property type="match status" value="1"/>
</dbReference>
<feature type="compositionally biased region" description="Acidic residues" evidence="11">
    <location>
        <begin position="563"/>
        <end position="576"/>
    </location>
</feature>
<name>A0A7E5VW03_TRINI</name>
<evidence type="ECO:0000256" key="4">
    <source>
        <dbReference type="ARBA" id="ARBA00022771"/>
    </source>
</evidence>
<dbReference type="InterPro" id="IPR036236">
    <property type="entry name" value="Znf_C2H2_sf"/>
</dbReference>
<evidence type="ECO:0000256" key="6">
    <source>
        <dbReference type="ARBA" id="ARBA00023125"/>
    </source>
</evidence>
<feature type="binding site" evidence="10">
    <location>
        <position position="470"/>
    </location>
    <ligand>
        <name>Zn(2+)</name>
        <dbReference type="ChEBI" id="CHEBI:29105"/>
    </ligand>
</feature>
<dbReference type="SUPFAM" id="SSF57716">
    <property type="entry name" value="Glucocorticoid receptor-like (DNA-binding domain)"/>
    <property type="match status" value="1"/>
</dbReference>
<feature type="domain" description="C2H2-type" evidence="12">
    <location>
        <begin position="639"/>
        <end position="661"/>
    </location>
</feature>
<keyword evidence="5 10" id="KW-0862">Zinc</keyword>
<accession>A0A7E5VW03</accession>
<dbReference type="PROSITE" id="PS51915">
    <property type="entry name" value="ZAD"/>
    <property type="match status" value="1"/>
</dbReference>
<feature type="domain" description="ZAD" evidence="13">
    <location>
        <begin position="468"/>
        <end position="543"/>
    </location>
</feature>
<feature type="domain" description="C2H2-type" evidence="12">
    <location>
        <begin position="667"/>
        <end position="694"/>
    </location>
</feature>
<evidence type="ECO:0000256" key="3">
    <source>
        <dbReference type="ARBA" id="ARBA00022737"/>
    </source>
</evidence>
<keyword evidence="4 9" id="KW-0863">Zinc-finger</keyword>
<keyword evidence="7" id="KW-0539">Nucleus</keyword>
<dbReference type="Gene3D" id="3.30.160.60">
    <property type="entry name" value="Classic Zinc Finger"/>
    <property type="match status" value="3"/>
</dbReference>
<dbReference type="GO" id="GO:0000978">
    <property type="term" value="F:RNA polymerase II cis-regulatory region sequence-specific DNA binding"/>
    <property type="evidence" value="ECO:0007669"/>
    <property type="project" value="TreeGrafter"/>
</dbReference>
<dbReference type="InParanoid" id="A0A7E5VW03"/>
<feature type="binding site" evidence="10">
    <location>
        <position position="516"/>
    </location>
    <ligand>
        <name>Zn(2+)</name>
        <dbReference type="ChEBI" id="CHEBI:29105"/>
    </ligand>
</feature>
<protein>
    <submittedName>
        <fullName evidence="15">Uncharacterized protein LOC113497214</fullName>
    </submittedName>
</protein>
<dbReference type="OrthoDB" id="654211at2759"/>
<keyword evidence="3" id="KW-0677">Repeat</keyword>
<evidence type="ECO:0000256" key="1">
    <source>
        <dbReference type="ARBA" id="ARBA00004123"/>
    </source>
</evidence>
<reference evidence="15" key="1">
    <citation type="submission" date="2025-08" db="UniProtKB">
        <authorList>
            <consortium name="RefSeq"/>
        </authorList>
    </citation>
    <scope>IDENTIFICATION</scope>
</reference>
<keyword evidence="2 10" id="KW-0479">Metal-binding</keyword>
<dbReference type="SUPFAM" id="SSF57667">
    <property type="entry name" value="beta-beta-alpha zinc fingers"/>
    <property type="match status" value="2"/>
</dbReference>
<dbReference type="SMART" id="SM00868">
    <property type="entry name" value="zf-AD"/>
    <property type="match status" value="1"/>
</dbReference>
<sequence length="753" mass="90241">MEDKTFVWTSELNKRLFQLRFENDWLFKSKKQPWSEFRKLLLDNGFPSEMTIDHVRKKWSYTYDMYKTAKKTNNKSWKYYKMFDKHFGKNEILDKYESWNDEWRLKLIICVTEAKALNLDVLSFWRSVERAMRYQDLPMDCCVQDMKGLWHHIRITFNRKHRIKIKKGSEHSDWPLYDTMLTYYQKFEPEVLVNLETQPPCAFGNRLKNSSKCSKNEKKDTDNNDSENEFQWSKDITETFIQIRLQHDWLFRQKKWAWNELLKIMIDEYGFPKTLTSRELCRKWAATFSEYQKSKATNNKTWVYHNLFELYLGDSSKLSLNPLVEWQEEWVFNLISTRTDLEHLFKTFKDPCGGWREVEKRLRIVGLPMDHSLLDLEEIWIHLLKTFKWKQKFANKGILNEHWPYFDAMARYTEVQEKHAIKVQKLQDTHEYADVIHDDDYEDDMKLLDLKQRLQLQVKPKYEVDVGDQCRSCSNLDACIDIFEQKDDDGFDLAYKLKLIGGIEVEKSENLPSHICLNCLQELENAYKFRRKCQNVDKQLRGAPRHIKQEVDDKHEQNALDDSKDDDIHDADDIDVSFEPNEPLQKAEPKPKVKKEKIIPRRKRVRKLKYVYWKICEICGKHTRNLISHLDTHATEKLYSCDVCDKKFKFKSGLVMHKAVHDPTPRKTCEVCGKTFHVLAQYRRHFVYHANERKFGCETCGKRFNTLEILTVHNRTHTDERPFPCPECGKTFRTAGCVSRHKRIVHKNIRKIQ</sequence>
<feature type="region of interest" description="Disordered" evidence="11">
    <location>
        <begin position="209"/>
        <end position="228"/>
    </location>
</feature>